<accession>A0A8J6IT40</accession>
<name>A0A8J6IT40_9ALTE</name>
<reference evidence="1" key="1">
    <citation type="journal article" date="2018" name="Int. J. Syst. Evol. Microbiol.">
        <title>Neptunicella marina gen. nov., sp. nov., isolated from surface seawater.</title>
        <authorList>
            <person name="Liu X."/>
            <person name="Lai Q."/>
            <person name="Du Y."/>
            <person name="Zhang X."/>
            <person name="Liu Z."/>
            <person name="Sun F."/>
            <person name="Shao Z."/>
        </authorList>
    </citation>
    <scope>NUCLEOTIDE SEQUENCE</scope>
    <source>
        <strain evidence="1">S27-2</strain>
    </source>
</reference>
<organism evidence="1 2">
    <name type="scientific">Neptunicella marina</name>
    <dbReference type="NCBI Taxonomy" id="2125989"/>
    <lineage>
        <taxon>Bacteria</taxon>
        <taxon>Pseudomonadati</taxon>
        <taxon>Pseudomonadota</taxon>
        <taxon>Gammaproteobacteria</taxon>
        <taxon>Alteromonadales</taxon>
        <taxon>Alteromonadaceae</taxon>
        <taxon>Neptunicella</taxon>
    </lineage>
</organism>
<evidence type="ECO:0000313" key="2">
    <source>
        <dbReference type="Proteomes" id="UP000601768"/>
    </source>
</evidence>
<reference evidence="1" key="2">
    <citation type="submission" date="2020-08" db="EMBL/GenBank/DDBJ databases">
        <authorList>
            <person name="Lai Q."/>
        </authorList>
    </citation>
    <scope>NUCLEOTIDE SEQUENCE</scope>
    <source>
        <strain evidence="1">S27-2</strain>
    </source>
</reference>
<gene>
    <name evidence="1" type="ORF">H8B19_03555</name>
</gene>
<proteinExistence type="predicted"/>
<dbReference type="AlphaFoldDB" id="A0A8J6IT40"/>
<dbReference type="InterPro" id="IPR045584">
    <property type="entry name" value="Pilin-like"/>
</dbReference>
<evidence type="ECO:0000313" key="1">
    <source>
        <dbReference type="EMBL" id="MBC3764938.1"/>
    </source>
</evidence>
<keyword evidence="2" id="KW-1185">Reference proteome</keyword>
<dbReference type="SUPFAM" id="SSF54523">
    <property type="entry name" value="Pili subunits"/>
    <property type="match status" value="1"/>
</dbReference>
<dbReference type="Proteomes" id="UP000601768">
    <property type="component" value="Unassembled WGS sequence"/>
</dbReference>
<dbReference type="EMBL" id="JACNEP010000002">
    <property type="protein sequence ID" value="MBC3764938.1"/>
    <property type="molecule type" value="Genomic_DNA"/>
</dbReference>
<sequence>MIELLVTLVLLGLISALVIPGMDAWLKSRELSSQELSLSAGFAMLPIKAANSGKSIVISSAADLNLQGIELEIEQPIIIDSNGYCHRGQLKLSNNGVKHLYNINSPFCELERAQLH</sequence>
<comment type="caution">
    <text evidence="1">The sequence shown here is derived from an EMBL/GenBank/DDBJ whole genome shotgun (WGS) entry which is preliminary data.</text>
</comment>
<protein>
    <submittedName>
        <fullName evidence="1">Uncharacterized protein</fullName>
    </submittedName>
</protein>